<dbReference type="EMBL" id="QYUJ01000014">
    <property type="protein sequence ID" value="RJF73087.1"/>
    <property type="molecule type" value="Genomic_DNA"/>
</dbReference>
<evidence type="ECO:0000256" key="2">
    <source>
        <dbReference type="ARBA" id="ARBA00023315"/>
    </source>
</evidence>
<dbReference type="CDD" id="cd04301">
    <property type="entry name" value="NAT_SF"/>
    <property type="match status" value="1"/>
</dbReference>
<dbReference type="Gene3D" id="3.40.630.30">
    <property type="match status" value="1"/>
</dbReference>
<dbReference type="PANTHER" id="PTHR43877">
    <property type="entry name" value="AMINOALKYLPHOSPHONATE N-ACETYLTRANSFERASE-RELATED-RELATED"/>
    <property type="match status" value="1"/>
</dbReference>
<dbReference type="Pfam" id="PF00583">
    <property type="entry name" value="Acetyltransf_1"/>
    <property type="match status" value="1"/>
</dbReference>
<keyword evidence="1 4" id="KW-0808">Transferase</keyword>
<dbReference type="InterPro" id="IPR050832">
    <property type="entry name" value="Bact_Acetyltransf"/>
</dbReference>
<dbReference type="InterPro" id="IPR016181">
    <property type="entry name" value="Acyl_CoA_acyltransferase"/>
</dbReference>
<keyword evidence="5" id="KW-1185">Reference proteome</keyword>
<comment type="caution">
    <text evidence="4">The sequence shown here is derived from an EMBL/GenBank/DDBJ whole genome shotgun (WGS) entry which is preliminary data.</text>
</comment>
<name>A0A418VAJ6_9DEIO</name>
<dbReference type="InterPro" id="IPR000182">
    <property type="entry name" value="GNAT_dom"/>
</dbReference>
<protein>
    <submittedName>
        <fullName evidence="4">GNAT family N-acetyltransferase</fullName>
    </submittedName>
</protein>
<dbReference type="Proteomes" id="UP000286287">
    <property type="component" value="Unassembled WGS sequence"/>
</dbReference>
<dbReference type="OrthoDB" id="9792929at2"/>
<evidence type="ECO:0000313" key="4">
    <source>
        <dbReference type="EMBL" id="RJF73087.1"/>
    </source>
</evidence>
<evidence type="ECO:0000259" key="3">
    <source>
        <dbReference type="PROSITE" id="PS51186"/>
    </source>
</evidence>
<accession>A0A418VAJ6</accession>
<sequence>MQLRKARPEDFPQLKPMLLDMGFVENEAALEQRFPAFCSRPDHLFFVAEQGGVLLGYALVQDYGTHLRSGNSHRTAKLDDLYTAPDFRRQGVARALMQAVTDWARETPVRYVFWYANQREAGQAYQAMGYRPAPSGQEGFDFYEIDLGDPAQRLPHPQRGP</sequence>
<evidence type="ECO:0000313" key="5">
    <source>
        <dbReference type="Proteomes" id="UP000286287"/>
    </source>
</evidence>
<dbReference type="SUPFAM" id="SSF55729">
    <property type="entry name" value="Acyl-CoA N-acyltransferases (Nat)"/>
    <property type="match status" value="1"/>
</dbReference>
<dbReference type="RefSeq" id="WP_119765821.1">
    <property type="nucleotide sequence ID" value="NZ_QYUJ01000014.1"/>
</dbReference>
<keyword evidence="2" id="KW-0012">Acyltransferase</keyword>
<evidence type="ECO:0000256" key="1">
    <source>
        <dbReference type="ARBA" id="ARBA00022679"/>
    </source>
</evidence>
<feature type="domain" description="N-acetyltransferase" evidence="3">
    <location>
        <begin position="1"/>
        <end position="149"/>
    </location>
</feature>
<dbReference type="GO" id="GO:0016747">
    <property type="term" value="F:acyltransferase activity, transferring groups other than amino-acyl groups"/>
    <property type="evidence" value="ECO:0007669"/>
    <property type="project" value="InterPro"/>
</dbReference>
<reference evidence="4 5" key="1">
    <citation type="submission" date="2018-09" db="EMBL/GenBank/DDBJ databases">
        <authorList>
            <person name="Zhu H."/>
        </authorList>
    </citation>
    <scope>NUCLEOTIDE SEQUENCE [LARGE SCALE GENOMIC DNA]</scope>
    <source>
        <strain evidence="4 5">K2S05-167</strain>
    </source>
</reference>
<dbReference type="AlphaFoldDB" id="A0A418VAJ6"/>
<gene>
    <name evidence="4" type="ORF">D3875_17590</name>
</gene>
<dbReference type="PROSITE" id="PS51186">
    <property type="entry name" value="GNAT"/>
    <property type="match status" value="1"/>
</dbReference>
<organism evidence="4 5">
    <name type="scientific">Deinococcus cavernae</name>
    <dbReference type="NCBI Taxonomy" id="2320857"/>
    <lineage>
        <taxon>Bacteria</taxon>
        <taxon>Thermotogati</taxon>
        <taxon>Deinococcota</taxon>
        <taxon>Deinococci</taxon>
        <taxon>Deinococcales</taxon>
        <taxon>Deinococcaceae</taxon>
        <taxon>Deinococcus</taxon>
    </lineage>
</organism>
<proteinExistence type="predicted"/>